<keyword evidence="5" id="KW-0165">Cleavage on pair of basic residues</keyword>
<dbReference type="Pfam" id="PF25294">
    <property type="entry name" value="RENR_N"/>
    <property type="match status" value="1"/>
</dbReference>
<dbReference type="AlphaFoldDB" id="A0A5E4MFH6"/>
<evidence type="ECO:0000313" key="17">
    <source>
        <dbReference type="Proteomes" id="UP000325440"/>
    </source>
</evidence>
<protein>
    <submittedName>
        <fullName evidence="16">Renin receptor-like</fullName>
    </submittedName>
</protein>
<dbReference type="GO" id="GO:0098588">
    <property type="term" value="C:bounding membrane of organelle"/>
    <property type="evidence" value="ECO:0007669"/>
    <property type="project" value="UniProtKB-ARBA"/>
</dbReference>
<sequence length="329" mass="37334">MNCLTFSLTLVSLVVGYVQSHELYVLNSPEFVKINQSTPIRTTELAEIISSVLGFTVPHGVKTYNTLLVADPFSLPEAVVVLEIPGLKNPGFDLNKVEHHNLILDESLAEVYATVEQTMKERLDNKEYSLIHGSLTNEEFLKTQVFHPNFKLNPSIKPHHIDSYDEKYKVFFNEIYNLHQLGQGVKESMLQNYVPDLHWFQLQGVKALVAVHDPNSKEAIDGSKVLNEAISALVQSYNEIYNNQVFFIAITNDGVQTPRRKREVDSVEAKINVAEPVSSDYPIIFNILLWFTVIFVFSLLATALSISQMDPGRDSIIYRMTSNRMKKEN</sequence>
<evidence type="ECO:0000256" key="7">
    <source>
        <dbReference type="ARBA" id="ARBA00022729"/>
    </source>
</evidence>
<dbReference type="EMBL" id="CABPRJ010000549">
    <property type="protein sequence ID" value="VVC30899.1"/>
    <property type="molecule type" value="Genomic_DNA"/>
</dbReference>
<name>A0A5E4MFH6_9HEMI</name>
<gene>
    <name evidence="16" type="ORF">CINCED_3A020017</name>
</gene>
<feature type="chain" id="PRO_5023116431" evidence="13">
    <location>
        <begin position="21"/>
        <end position="329"/>
    </location>
</feature>
<dbReference type="Proteomes" id="UP000325440">
    <property type="component" value="Unassembled WGS sequence"/>
</dbReference>
<evidence type="ECO:0000256" key="9">
    <source>
        <dbReference type="ARBA" id="ARBA00022989"/>
    </source>
</evidence>
<evidence type="ECO:0000259" key="15">
    <source>
        <dbReference type="Pfam" id="PF25294"/>
    </source>
</evidence>
<keyword evidence="9 12" id="KW-1133">Transmembrane helix</keyword>
<accession>A0A5E4MFH6</accession>
<keyword evidence="11 16" id="KW-0675">Receptor</keyword>
<dbReference type="PANTHER" id="PTHR13351">
    <property type="entry name" value="RENIN RECEPTOR"/>
    <property type="match status" value="1"/>
</dbReference>
<evidence type="ECO:0000256" key="12">
    <source>
        <dbReference type="SAM" id="Phobius"/>
    </source>
</evidence>
<feature type="signal peptide" evidence="13">
    <location>
        <begin position="1"/>
        <end position="20"/>
    </location>
</feature>
<keyword evidence="8" id="KW-0256">Endoplasmic reticulum</keyword>
<dbReference type="InterPro" id="IPR012493">
    <property type="entry name" value="Renin_rcpt"/>
</dbReference>
<evidence type="ECO:0000256" key="6">
    <source>
        <dbReference type="ARBA" id="ARBA00022692"/>
    </source>
</evidence>
<evidence type="ECO:0000256" key="5">
    <source>
        <dbReference type="ARBA" id="ARBA00022685"/>
    </source>
</evidence>
<organism evidence="16 17">
    <name type="scientific">Cinara cedri</name>
    <dbReference type="NCBI Taxonomy" id="506608"/>
    <lineage>
        <taxon>Eukaryota</taxon>
        <taxon>Metazoa</taxon>
        <taxon>Ecdysozoa</taxon>
        <taxon>Arthropoda</taxon>
        <taxon>Hexapoda</taxon>
        <taxon>Insecta</taxon>
        <taxon>Pterygota</taxon>
        <taxon>Neoptera</taxon>
        <taxon>Paraneoptera</taxon>
        <taxon>Hemiptera</taxon>
        <taxon>Sternorrhyncha</taxon>
        <taxon>Aphidomorpha</taxon>
        <taxon>Aphidoidea</taxon>
        <taxon>Aphididae</taxon>
        <taxon>Lachninae</taxon>
        <taxon>Cinara</taxon>
    </lineage>
</organism>
<evidence type="ECO:0000256" key="1">
    <source>
        <dbReference type="ARBA" id="ARBA00004115"/>
    </source>
</evidence>
<keyword evidence="4" id="KW-1003">Cell membrane</keyword>
<evidence type="ECO:0000313" key="16">
    <source>
        <dbReference type="EMBL" id="VVC30899.1"/>
    </source>
</evidence>
<evidence type="ECO:0000256" key="13">
    <source>
        <dbReference type="SAM" id="SignalP"/>
    </source>
</evidence>
<evidence type="ECO:0000256" key="4">
    <source>
        <dbReference type="ARBA" id="ARBA00022475"/>
    </source>
</evidence>
<dbReference type="PANTHER" id="PTHR13351:SF1">
    <property type="entry name" value="RENIN RECEPTOR"/>
    <property type="match status" value="1"/>
</dbReference>
<dbReference type="GO" id="GO:0038023">
    <property type="term" value="F:signaling receptor activity"/>
    <property type="evidence" value="ECO:0007669"/>
    <property type="project" value="InterPro"/>
</dbReference>
<evidence type="ECO:0000259" key="14">
    <source>
        <dbReference type="Pfam" id="PF07850"/>
    </source>
</evidence>
<dbReference type="Pfam" id="PF07850">
    <property type="entry name" value="Renin_r"/>
    <property type="match status" value="1"/>
</dbReference>
<keyword evidence="17" id="KW-1185">Reference proteome</keyword>
<dbReference type="InterPro" id="IPR057318">
    <property type="entry name" value="RENR_N"/>
</dbReference>
<proteinExistence type="predicted"/>
<dbReference type="GO" id="GO:0005789">
    <property type="term" value="C:endoplasmic reticulum membrane"/>
    <property type="evidence" value="ECO:0007669"/>
    <property type="project" value="UniProtKB-SubCell"/>
</dbReference>
<evidence type="ECO:0000256" key="10">
    <source>
        <dbReference type="ARBA" id="ARBA00023136"/>
    </source>
</evidence>
<feature type="domain" description="Renin receptor-like C-terminal transmembrane spanning segment" evidence="14">
    <location>
        <begin position="259"/>
        <end position="327"/>
    </location>
</feature>
<evidence type="ECO:0000256" key="3">
    <source>
        <dbReference type="ARBA" id="ARBA00004373"/>
    </source>
</evidence>
<dbReference type="GO" id="GO:0009897">
    <property type="term" value="C:external side of plasma membrane"/>
    <property type="evidence" value="ECO:0007669"/>
    <property type="project" value="TreeGrafter"/>
</dbReference>
<dbReference type="InterPro" id="IPR056780">
    <property type="entry name" value="Renin_r_C"/>
</dbReference>
<feature type="transmembrane region" description="Helical" evidence="12">
    <location>
        <begin position="283"/>
        <end position="306"/>
    </location>
</feature>
<dbReference type="GO" id="GO:0030177">
    <property type="term" value="P:positive regulation of Wnt signaling pathway"/>
    <property type="evidence" value="ECO:0007669"/>
    <property type="project" value="TreeGrafter"/>
</dbReference>
<reference evidence="16 17" key="1">
    <citation type="submission" date="2019-08" db="EMBL/GenBank/DDBJ databases">
        <authorList>
            <person name="Alioto T."/>
            <person name="Alioto T."/>
            <person name="Gomez Garrido J."/>
        </authorList>
    </citation>
    <scope>NUCLEOTIDE SEQUENCE [LARGE SCALE GENOMIC DNA]</scope>
</reference>
<comment type="subcellular location">
    <subcellularLocation>
        <location evidence="2">Cell membrane</location>
        <topology evidence="2">Single-pass type I membrane protein</topology>
    </subcellularLocation>
    <subcellularLocation>
        <location evidence="1">Endoplasmic reticulum membrane</location>
        <topology evidence="1">Single-pass type I membrane protein</topology>
    </subcellularLocation>
    <subcellularLocation>
        <location evidence="3">Vesicle</location>
    </subcellularLocation>
</comment>
<evidence type="ECO:0000256" key="11">
    <source>
        <dbReference type="ARBA" id="ARBA00023170"/>
    </source>
</evidence>
<keyword evidence="7 13" id="KW-0732">Signal</keyword>
<dbReference type="OrthoDB" id="7866065at2759"/>
<evidence type="ECO:0000256" key="2">
    <source>
        <dbReference type="ARBA" id="ARBA00004251"/>
    </source>
</evidence>
<evidence type="ECO:0000256" key="8">
    <source>
        <dbReference type="ARBA" id="ARBA00022824"/>
    </source>
</evidence>
<dbReference type="GO" id="GO:0031982">
    <property type="term" value="C:vesicle"/>
    <property type="evidence" value="ECO:0007669"/>
    <property type="project" value="UniProtKB-SubCell"/>
</dbReference>
<keyword evidence="10 12" id="KW-0472">Membrane</keyword>
<keyword evidence="6 12" id="KW-0812">Transmembrane</keyword>
<feature type="domain" description="Renin receptor N-terminal" evidence="15">
    <location>
        <begin position="20"/>
        <end position="252"/>
    </location>
</feature>